<dbReference type="STRING" id="314283.MED297_18308"/>
<reference evidence="1 2" key="1">
    <citation type="submission" date="2006-02" db="EMBL/GenBank/DDBJ databases">
        <authorList>
            <person name="Pinhassi J."/>
            <person name="Pedros-Alio C."/>
            <person name="Ferriera S."/>
            <person name="Johnson J."/>
            <person name="Kravitz S."/>
            <person name="Halpern A."/>
            <person name="Remington K."/>
            <person name="Beeson K."/>
            <person name="Tran B."/>
            <person name="Rogers Y.-H."/>
            <person name="Friedman R."/>
            <person name="Venter J.C."/>
        </authorList>
    </citation>
    <scope>NUCLEOTIDE SEQUENCE [LARGE SCALE GENOMIC DNA]</scope>
    <source>
        <strain evidence="1 2">MED297</strain>
    </source>
</reference>
<dbReference type="Proteomes" id="UP000005953">
    <property type="component" value="Unassembled WGS sequence"/>
</dbReference>
<dbReference type="EMBL" id="AAOE01000011">
    <property type="protein sequence ID" value="EAR09268.1"/>
    <property type="molecule type" value="Genomic_DNA"/>
</dbReference>
<name>A4BET3_9GAMM</name>
<dbReference type="AlphaFoldDB" id="A4BET3"/>
<comment type="caution">
    <text evidence="1">The sequence shown here is derived from an EMBL/GenBank/DDBJ whole genome shotgun (WGS) entry which is preliminary data.</text>
</comment>
<dbReference type="RefSeq" id="WP_008044148.1">
    <property type="nucleotide sequence ID" value="NZ_CH724151.1"/>
</dbReference>
<dbReference type="Pfam" id="PF16108">
    <property type="entry name" value="DUF4826"/>
    <property type="match status" value="1"/>
</dbReference>
<gene>
    <name evidence="1" type="ORF">MED297_18308</name>
</gene>
<evidence type="ECO:0000313" key="2">
    <source>
        <dbReference type="Proteomes" id="UP000005953"/>
    </source>
</evidence>
<protein>
    <submittedName>
        <fullName evidence="1">Uncharacterized protein</fullName>
    </submittedName>
</protein>
<organism evidence="1 2">
    <name type="scientific">Reinekea blandensis MED297</name>
    <dbReference type="NCBI Taxonomy" id="314283"/>
    <lineage>
        <taxon>Bacteria</taxon>
        <taxon>Pseudomonadati</taxon>
        <taxon>Pseudomonadota</taxon>
        <taxon>Gammaproteobacteria</taxon>
        <taxon>Oceanospirillales</taxon>
        <taxon>Saccharospirillaceae</taxon>
        <taxon>Reinekea</taxon>
    </lineage>
</organism>
<sequence length="173" mass="19973">MNKAQPPVETDYKNKFNRRLWLEERRSDLRHYFDARNMVHGRLPTEPYWCVIPRTSLWQIPSLGTPGFDGWFGIAGDHPTDIAPLNYFSGGDPRAILDHFVAKWLRAASYLKAGDDYGDFRIAHIEQRPAIGSLIEDRANRLKRWVDSEHLWTHVAVNPTLPIDEPESPAEPE</sequence>
<evidence type="ECO:0000313" key="1">
    <source>
        <dbReference type="EMBL" id="EAR09268.1"/>
    </source>
</evidence>
<keyword evidence="2" id="KW-1185">Reference proteome</keyword>
<dbReference type="InterPro" id="IPR032251">
    <property type="entry name" value="DUF4826"/>
</dbReference>
<dbReference type="HOGENOM" id="CLU_1546370_0_0_6"/>
<dbReference type="OrthoDB" id="3078260at2"/>
<proteinExistence type="predicted"/>
<accession>A4BET3</accession>